<dbReference type="RefSeq" id="WP_093266609.1">
    <property type="nucleotide sequence ID" value="NZ_FNOK01000014.1"/>
</dbReference>
<feature type="region of interest" description="Disordered" evidence="1">
    <location>
        <begin position="85"/>
        <end position="107"/>
    </location>
</feature>
<evidence type="ECO:0000256" key="1">
    <source>
        <dbReference type="SAM" id="MobiDB-lite"/>
    </source>
</evidence>
<protein>
    <submittedName>
        <fullName evidence="2">Uncharacterized protein</fullName>
    </submittedName>
</protein>
<reference evidence="3" key="1">
    <citation type="submission" date="2016-10" db="EMBL/GenBank/DDBJ databases">
        <authorList>
            <person name="Varghese N."/>
            <person name="Submissions S."/>
        </authorList>
    </citation>
    <scope>NUCLEOTIDE SEQUENCE [LARGE SCALE GENOMIC DNA]</scope>
    <source>
        <strain evidence="3">CGMCC 4.3530</strain>
    </source>
</reference>
<proteinExistence type="predicted"/>
<feature type="region of interest" description="Disordered" evidence="1">
    <location>
        <begin position="25"/>
        <end position="53"/>
    </location>
</feature>
<gene>
    <name evidence="2" type="ORF">SAMN05216215_1014164</name>
</gene>
<accession>A0A1H3EA41</accession>
<dbReference type="STRING" id="418495.SAMN05216215_1014164"/>
<name>A0A1H3EA41_9PSEU</name>
<feature type="compositionally biased region" description="Low complexity" evidence="1">
    <location>
        <begin position="29"/>
        <end position="39"/>
    </location>
</feature>
<sequence length="107" mass="11655">MGTTTALVHFATAMAIGLLLGLEREHSTAGQPRRPAAGPARHRGRSRDRAGVVTRRRWNLPAVRVSHEHIANERKVIMAATRIGPPHGARLFGRRRPHVATVEPGAP</sequence>
<organism evidence="2 3">
    <name type="scientific">Saccharopolyspora shandongensis</name>
    <dbReference type="NCBI Taxonomy" id="418495"/>
    <lineage>
        <taxon>Bacteria</taxon>
        <taxon>Bacillati</taxon>
        <taxon>Actinomycetota</taxon>
        <taxon>Actinomycetes</taxon>
        <taxon>Pseudonocardiales</taxon>
        <taxon>Pseudonocardiaceae</taxon>
        <taxon>Saccharopolyspora</taxon>
    </lineage>
</organism>
<dbReference type="EMBL" id="FNOK01000014">
    <property type="protein sequence ID" value="SDX75613.1"/>
    <property type="molecule type" value="Genomic_DNA"/>
</dbReference>
<dbReference type="AlphaFoldDB" id="A0A1H3EA41"/>
<evidence type="ECO:0000313" key="2">
    <source>
        <dbReference type="EMBL" id="SDX75613.1"/>
    </source>
</evidence>
<keyword evidence="3" id="KW-1185">Reference proteome</keyword>
<evidence type="ECO:0000313" key="3">
    <source>
        <dbReference type="Proteomes" id="UP000199529"/>
    </source>
</evidence>
<dbReference type="Proteomes" id="UP000199529">
    <property type="component" value="Unassembled WGS sequence"/>
</dbReference>